<reference evidence="1 2" key="1">
    <citation type="journal article" date="2010" name="Nature">
        <title>Genome sequencing and analysis of the model grass Brachypodium distachyon.</title>
        <authorList>
            <consortium name="International Brachypodium Initiative"/>
        </authorList>
    </citation>
    <scope>NUCLEOTIDE SEQUENCE [LARGE SCALE GENOMIC DNA]</scope>
    <source>
        <strain evidence="1 2">Bd21</strain>
    </source>
</reference>
<dbReference type="EnsemblPlants" id="KQJ81596">
    <property type="protein sequence ID" value="KQJ81596"/>
    <property type="gene ID" value="BRADI_5g01686v3"/>
</dbReference>
<dbReference type="InParanoid" id="A0A0Q3E5W1"/>
<organism evidence="1">
    <name type="scientific">Brachypodium distachyon</name>
    <name type="common">Purple false brome</name>
    <name type="synonym">Trachynia distachya</name>
    <dbReference type="NCBI Taxonomy" id="15368"/>
    <lineage>
        <taxon>Eukaryota</taxon>
        <taxon>Viridiplantae</taxon>
        <taxon>Streptophyta</taxon>
        <taxon>Embryophyta</taxon>
        <taxon>Tracheophyta</taxon>
        <taxon>Spermatophyta</taxon>
        <taxon>Magnoliopsida</taxon>
        <taxon>Liliopsida</taxon>
        <taxon>Poales</taxon>
        <taxon>Poaceae</taxon>
        <taxon>BOP clade</taxon>
        <taxon>Pooideae</taxon>
        <taxon>Stipodae</taxon>
        <taxon>Brachypodieae</taxon>
        <taxon>Brachypodium</taxon>
    </lineage>
</organism>
<keyword evidence="3" id="KW-1185">Reference proteome</keyword>
<dbReference type="Gramene" id="KQJ81596">
    <property type="protein sequence ID" value="KQJ81596"/>
    <property type="gene ID" value="BRADI_5g01686v3"/>
</dbReference>
<reference evidence="2" key="3">
    <citation type="submission" date="2018-08" db="UniProtKB">
        <authorList>
            <consortium name="EnsemblPlants"/>
        </authorList>
    </citation>
    <scope>IDENTIFICATION</scope>
    <source>
        <strain evidence="2">cv. Bd21</strain>
    </source>
</reference>
<proteinExistence type="predicted"/>
<dbReference type="AlphaFoldDB" id="A0A0Q3E5W1"/>
<evidence type="ECO:0000313" key="2">
    <source>
        <dbReference type="EnsemblPlants" id="KQJ81596"/>
    </source>
</evidence>
<name>A0A0Q3E5W1_BRADI</name>
<reference evidence="1" key="2">
    <citation type="submission" date="2017-06" db="EMBL/GenBank/DDBJ databases">
        <title>WGS assembly of Brachypodium distachyon.</title>
        <authorList>
            <consortium name="The International Brachypodium Initiative"/>
            <person name="Lucas S."/>
            <person name="Harmon-Smith M."/>
            <person name="Lail K."/>
            <person name="Tice H."/>
            <person name="Grimwood J."/>
            <person name="Bruce D."/>
            <person name="Barry K."/>
            <person name="Shu S."/>
            <person name="Lindquist E."/>
            <person name="Wang M."/>
            <person name="Pitluck S."/>
            <person name="Vogel J.P."/>
            <person name="Garvin D.F."/>
            <person name="Mockler T.C."/>
            <person name="Schmutz J."/>
            <person name="Rokhsar D."/>
            <person name="Bevan M.W."/>
        </authorList>
    </citation>
    <scope>NUCLEOTIDE SEQUENCE</scope>
    <source>
        <strain evidence="1">Bd21</strain>
    </source>
</reference>
<dbReference type="Proteomes" id="UP000008810">
    <property type="component" value="Chromosome 5"/>
</dbReference>
<gene>
    <name evidence="1" type="ORF">BRADI_5g01686v3</name>
</gene>
<evidence type="ECO:0000313" key="3">
    <source>
        <dbReference type="Proteomes" id="UP000008810"/>
    </source>
</evidence>
<evidence type="ECO:0000313" key="1">
    <source>
        <dbReference type="EMBL" id="KQJ81596.1"/>
    </source>
</evidence>
<sequence>MERGRRTKEEGDLIKQRRCSDGMKRRIFFVSRETTTRGEKACVTCYLGTTHDRHRRWSILLLPIVCDAKGISNNTHKQVLVVCHASNLMTWTKKSRKCDEMVTSVRNDTSTSTNALVPTENAIGGLLAAT</sequence>
<protein>
    <submittedName>
        <fullName evidence="1 2">Uncharacterized protein</fullName>
    </submittedName>
</protein>
<dbReference type="EMBL" id="CM000884">
    <property type="protein sequence ID" value="KQJ81596.1"/>
    <property type="molecule type" value="Genomic_DNA"/>
</dbReference>
<accession>A0A0Q3E5W1</accession>